<feature type="signal peptide" evidence="1">
    <location>
        <begin position="1"/>
        <end position="23"/>
    </location>
</feature>
<keyword evidence="4" id="KW-1185">Reference proteome</keyword>
<evidence type="ECO:0000256" key="1">
    <source>
        <dbReference type="SAM" id="SignalP"/>
    </source>
</evidence>
<feature type="domain" description="DUF218" evidence="2">
    <location>
        <begin position="143"/>
        <end position="275"/>
    </location>
</feature>
<reference evidence="3" key="1">
    <citation type="submission" date="2022-12" db="EMBL/GenBank/DDBJ databases">
        <authorList>
            <person name="Krivoruchko A.V."/>
            <person name="Elkin A."/>
        </authorList>
    </citation>
    <scope>NUCLEOTIDE SEQUENCE</scope>
    <source>
        <strain evidence="3">IEGM 1388</strain>
    </source>
</reference>
<dbReference type="EMBL" id="JAPWIE010000002">
    <property type="protein sequence ID" value="MCZ4549900.1"/>
    <property type="molecule type" value="Genomic_DNA"/>
</dbReference>
<dbReference type="InterPro" id="IPR014729">
    <property type="entry name" value="Rossmann-like_a/b/a_fold"/>
</dbReference>
<dbReference type="InterPro" id="IPR003848">
    <property type="entry name" value="DUF218"/>
</dbReference>
<name>A0ABT4MSB0_GORRU</name>
<dbReference type="Proteomes" id="UP001067235">
    <property type="component" value="Unassembled WGS sequence"/>
</dbReference>
<gene>
    <name evidence="3" type="ORF">O4213_07890</name>
</gene>
<dbReference type="PANTHER" id="PTHR30336:SF20">
    <property type="entry name" value="DUF218 DOMAIN-CONTAINING PROTEIN"/>
    <property type="match status" value="1"/>
</dbReference>
<evidence type="ECO:0000259" key="2">
    <source>
        <dbReference type="Pfam" id="PF02698"/>
    </source>
</evidence>
<sequence length="315" mass="32855">MTRVNRTLVAAAAAIGMSTGAVALIPTVMNPASSAVMPTVSEADLTAMFNAAQDEFGRGNATAGLSKLRTLLAANPRDTDALALQALWSDYCADRKATQSALTSLDNLDRALAHRVRDSIAAIDAGVRIGPDPVPRYYPQTTGIVVLGAGLRPDGSPTDETASRLFAVWTQAIIAYQSPILISAGGSQHGRAETAVMRDWLVAHALPATRIHLESRAQTLPQHASLAAEAVRGLGVREVVLVTSPDEIRRAASAFLIAGVPVAGATTSTRNLVTNAAPPSKVNQKSLYQDATQVVGIPAERGTGIALRAFIKPAA</sequence>
<comment type="caution">
    <text evidence="3">The sequence shown here is derived from an EMBL/GenBank/DDBJ whole genome shotgun (WGS) entry which is preliminary data.</text>
</comment>
<proteinExistence type="predicted"/>
<dbReference type="CDD" id="cd06259">
    <property type="entry name" value="YdcF-like"/>
    <property type="match status" value="1"/>
</dbReference>
<organism evidence="3 4">
    <name type="scientific">Gordonia rubripertincta</name>
    <name type="common">Rhodococcus corallinus</name>
    <dbReference type="NCBI Taxonomy" id="36822"/>
    <lineage>
        <taxon>Bacteria</taxon>
        <taxon>Bacillati</taxon>
        <taxon>Actinomycetota</taxon>
        <taxon>Actinomycetes</taxon>
        <taxon>Mycobacteriales</taxon>
        <taxon>Gordoniaceae</taxon>
        <taxon>Gordonia</taxon>
    </lineage>
</organism>
<feature type="chain" id="PRO_5045643039" evidence="1">
    <location>
        <begin position="24"/>
        <end position="315"/>
    </location>
</feature>
<evidence type="ECO:0000313" key="4">
    <source>
        <dbReference type="Proteomes" id="UP001067235"/>
    </source>
</evidence>
<dbReference type="PANTHER" id="PTHR30336">
    <property type="entry name" value="INNER MEMBRANE PROTEIN, PROBABLE PERMEASE"/>
    <property type="match status" value="1"/>
</dbReference>
<keyword evidence="1" id="KW-0732">Signal</keyword>
<accession>A0ABT4MSB0</accession>
<dbReference type="Pfam" id="PF02698">
    <property type="entry name" value="DUF218"/>
    <property type="match status" value="1"/>
</dbReference>
<protein>
    <submittedName>
        <fullName evidence="3">YdcF family protein</fullName>
    </submittedName>
</protein>
<evidence type="ECO:0000313" key="3">
    <source>
        <dbReference type="EMBL" id="MCZ4549900.1"/>
    </source>
</evidence>
<dbReference type="Gene3D" id="3.40.50.620">
    <property type="entry name" value="HUPs"/>
    <property type="match status" value="1"/>
</dbReference>
<dbReference type="InterPro" id="IPR051599">
    <property type="entry name" value="Cell_Envelope_Assoc"/>
</dbReference>
<dbReference type="RefSeq" id="WP_301570421.1">
    <property type="nucleotide sequence ID" value="NZ_JAPWIE010000002.1"/>
</dbReference>